<feature type="transmembrane region" description="Helical" evidence="1">
    <location>
        <begin position="54"/>
        <end position="72"/>
    </location>
</feature>
<reference evidence="2" key="1">
    <citation type="submission" date="2020-11" db="EMBL/GenBank/DDBJ databases">
        <title>Connecting structure to function with the recovery of over 1000 high-quality activated sludge metagenome-assembled genomes encoding full-length rRNA genes using long-read sequencing.</title>
        <authorList>
            <person name="Singleton C.M."/>
            <person name="Petriglieri F."/>
            <person name="Kristensen J.M."/>
            <person name="Kirkegaard R.H."/>
            <person name="Michaelsen T.Y."/>
            <person name="Andersen M.H."/>
            <person name="Karst S.M."/>
            <person name="Dueholm M.S."/>
            <person name="Nielsen P.H."/>
            <person name="Albertsen M."/>
        </authorList>
    </citation>
    <scope>NUCLEOTIDE SEQUENCE</scope>
    <source>
        <strain evidence="2">Fred_18-Q3-R57-64_BAT3C.431</strain>
    </source>
</reference>
<sequence>MMLTAILLQASNTLTTGGTADIVQNAISGDISWLFVGIAFFIVAAMLLFFLKNLIVNTILGVIGWAILTYVFQLQLPFWASLIVSAIFGLAGLGVMVILAFLGIVH</sequence>
<feature type="transmembrane region" description="Helical" evidence="1">
    <location>
        <begin position="31"/>
        <end position="49"/>
    </location>
</feature>
<keyword evidence="1" id="KW-0812">Transmembrane</keyword>
<dbReference type="AlphaFoldDB" id="A0A7T9DJN8"/>
<evidence type="ECO:0000256" key="1">
    <source>
        <dbReference type="SAM" id="Phobius"/>
    </source>
</evidence>
<protein>
    <submittedName>
        <fullName evidence="2">Uncharacterized protein</fullName>
    </submittedName>
</protein>
<evidence type="ECO:0000313" key="2">
    <source>
        <dbReference type="EMBL" id="QQR92578.1"/>
    </source>
</evidence>
<name>A0A7T9DJN8_9ARCH</name>
<accession>A0A7T9DJN8</accession>
<gene>
    <name evidence="2" type="ORF">IPJ89_05535</name>
</gene>
<organism evidence="2">
    <name type="scientific">Candidatus Iainarchaeum sp</name>
    <dbReference type="NCBI Taxonomy" id="3101447"/>
    <lineage>
        <taxon>Archaea</taxon>
        <taxon>Candidatus Iainarchaeota</taxon>
        <taxon>Candidatus Iainarchaeia</taxon>
        <taxon>Candidatus Iainarchaeales</taxon>
        <taxon>Candidatus Iainarchaeaceae</taxon>
        <taxon>Candidatus Iainarchaeum</taxon>
    </lineage>
</organism>
<dbReference type="Proteomes" id="UP000596004">
    <property type="component" value="Chromosome"/>
</dbReference>
<proteinExistence type="predicted"/>
<feature type="transmembrane region" description="Helical" evidence="1">
    <location>
        <begin position="78"/>
        <end position="105"/>
    </location>
</feature>
<dbReference type="EMBL" id="CP064981">
    <property type="protein sequence ID" value="QQR92578.1"/>
    <property type="molecule type" value="Genomic_DNA"/>
</dbReference>
<keyword evidence="1" id="KW-0472">Membrane</keyword>
<keyword evidence="1" id="KW-1133">Transmembrane helix</keyword>